<name>A0A1Y1SII9_9GAMM</name>
<proteinExistence type="predicted"/>
<accession>A0A1Y1SII9</accession>
<gene>
    <name evidence="1" type="ORF">ATO7_06285</name>
</gene>
<evidence type="ECO:0000313" key="2">
    <source>
        <dbReference type="Proteomes" id="UP000192342"/>
    </source>
</evidence>
<dbReference type="RefSeq" id="WP_083560604.1">
    <property type="nucleotide sequence ID" value="NZ_AQQV01000001.1"/>
</dbReference>
<comment type="caution">
    <text evidence="1">The sequence shown here is derived from an EMBL/GenBank/DDBJ whole genome shotgun (WGS) entry which is preliminary data.</text>
</comment>
<keyword evidence="2" id="KW-1185">Reference proteome</keyword>
<evidence type="ECO:0000313" key="1">
    <source>
        <dbReference type="EMBL" id="ORE89466.1"/>
    </source>
</evidence>
<protein>
    <submittedName>
        <fullName evidence="1">Uncharacterized protein</fullName>
    </submittedName>
</protein>
<dbReference type="EMBL" id="AQQV01000001">
    <property type="protein sequence ID" value="ORE89466.1"/>
    <property type="molecule type" value="Genomic_DNA"/>
</dbReference>
<dbReference type="Proteomes" id="UP000192342">
    <property type="component" value="Unassembled WGS sequence"/>
</dbReference>
<organism evidence="1 2">
    <name type="scientific">Oceanococcus atlanticus</name>
    <dbReference type="NCBI Taxonomy" id="1317117"/>
    <lineage>
        <taxon>Bacteria</taxon>
        <taxon>Pseudomonadati</taxon>
        <taxon>Pseudomonadota</taxon>
        <taxon>Gammaproteobacteria</taxon>
        <taxon>Chromatiales</taxon>
        <taxon>Oceanococcaceae</taxon>
        <taxon>Oceanococcus</taxon>
    </lineage>
</organism>
<dbReference type="AlphaFoldDB" id="A0A1Y1SII9"/>
<sequence>MDDKPDEGLSADDQAWRWRYGTHEGARDFMIKRNLKLSVRERLEEMQALNQLSDRFAQMRALRDGGKR</sequence>
<reference evidence="1 2" key="1">
    <citation type="submission" date="2013-04" db="EMBL/GenBank/DDBJ databases">
        <title>Oceanococcus atlanticus 22II-S10r2 Genome Sequencing.</title>
        <authorList>
            <person name="Lai Q."/>
            <person name="Li G."/>
            <person name="Shao Z."/>
        </authorList>
    </citation>
    <scope>NUCLEOTIDE SEQUENCE [LARGE SCALE GENOMIC DNA]</scope>
    <source>
        <strain evidence="1 2">22II-S10r2</strain>
    </source>
</reference>